<dbReference type="EMBL" id="AP018042">
    <property type="protein sequence ID" value="BAX81058.1"/>
    <property type="molecule type" value="Genomic_DNA"/>
</dbReference>
<evidence type="ECO:0000256" key="2">
    <source>
        <dbReference type="ARBA" id="ARBA00012534"/>
    </source>
</evidence>
<dbReference type="EC" id="2.1.1.80" evidence="2"/>
<organism evidence="7 8">
    <name type="scientific">Labilibaculum antarcticum</name>
    <dbReference type="NCBI Taxonomy" id="1717717"/>
    <lineage>
        <taxon>Bacteria</taxon>
        <taxon>Pseudomonadati</taxon>
        <taxon>Bacteroidota</taxon>
        <taxon>Bacteroidia</taxon>
        <taxon>Marinilabiliales</taxon>
        <taxon>Marinifilaceae</taxon>
        <taxon>Labilibaculum</taxon>
    </lineage>
</organism>
<dbReference type="SUPFAM" id="SSF53335">
    <property type="entry name" value="S-adenosyl-L-methionine-dependent methyltransferases"/>
    <property type="match status" value="1"/>
</dbReference>
<dbReference type="InterPro" id="IPR022641">
    <property type="entry name" value="CheR_N"/>
</dbReference>
<evidence type="ECO:0000256" key="5">
    <source>
        <dbReference type="ARBA" id="ARBA00022691"/>
    </source>
</evidence>
<dbReference type="InterPro" id="IPR029063">
    <property type="entry name" value="SAM-dependent_MTases_sf"/>
</dbReference>
<dbReference type="GO" id="GO:0008983">
    <property type="term" value="F:protein-glutamate O-methyltransferase activity"/>
    <property type="evidence" value="ECO:0007669"/>
    <property type="project" value="UniProtKB-EC"/>
</dbReference>
<dbReference type="Gene3D" id="1.10.155.10">
    <property type="entry name" value="Chemotaxis receptor methyltransferase CheR, N-terminal domain"/>
    <property type="match status" value="1"/>
</dbReference>
<reference evidence="7 8" key="1">
    <citation type="journal article" date="2018" name="Mar. Genomics">
        <title>Complete genome sequence of Marinifilaceae bacterium strain SPP2, isolated from the Antarctic marine sediment.</title>
        <authorList>
            <person name="Watanabe M."/>
            <person name="Kojima H."/>
            <person name="Fukui M."/>
        </authorList>
    </citation>
    <scope>NUCLEOTIDE SEQUENCE [LARGE SCALE GENOMIC DNA]</scope>
    <source>
        <strain evidence="7 8">SPP2</strain>
    </source>
</reference>
<dbReference type="PANTHER" id="PTHR24422">
    <property type="entry name" value="CHEMOTAXIS PROTEIN METHYLTRANSFERASE"/>
    <property type="match status" value="1"/>
</dbReference>
<evidence type="ECO:0000256" key="3">
    <source>
        <dbReference type="ARBA" id="ARBA00022603"/>
    </source>
</evidence>
<name>A0A1Y1CKY2_9BACT</name>
<evidence type="ECO:0000256" key="1">
    <source>
        <dbReference type="ARBA" id="ARBA00001541"/>
    </source>
</evidence>
<dbReference type="Pfam" id="PF01739">
    <property type="entry name" value="CheR"/>
    <property type="match status" value="1"/>
</dbReference>
<dbReference type="Proteomes" id="UP000218267">
    <property type="component" value="Chromosome"/>
</dbReference>
<dbReference type="PRINTS" id="PR00996">
    <property type="entry name" value="CHERMTFRASE"/>
</dbReference>
<accession>A0A1Y1CKY2</accession>
<dbReference type="AlphaFoldDB" id="A0A1Y1CKY2"/>
<evidence type="ECO:0000313" key="8">
    <source>
        <dbReference type="Proteomes" id="UP000218267"/>
    </source>
</evidence>
<dbReference type="InterPro" id="IPR036804">
    <property type="entry name" value="CheR_N_sf"/>
</dbReference>
<keyword evidence="3" id="KW-0489">Methyltransferase</keyword>
<keyword evidence="8" id="KW-1185">Reference proteome</keyword>
<dbReference type="InterPro" id="IPR050903">
    <property type="entry name" value="Bact_Chemotaxis_MeTrfase"/>
</dbReference>
<protein>
    <recommendedName>
        <fullName evidence="2">protein-glutamate O-methyltransferase</fullName>
        <ecNumber evidence="2">2.1.1.80</ecNumber>
    </recommendedName>
</protein>
<sequence>MPNNLQEEIVSKELHEILSLLFLSTKVDLCGSKPGFLHRRITRRMLATNTNNYSEYLEYLKKNTNEIEALQDILTINVSHFFRNSFTFEYLSKIIIPKIINNKIKANNPTLRIWSAGCSTGEEAYSISILIDNYLQKNNLHINLSIFATDIHQKSLDFAKKGEYPAESLKETKLEIITNYFSQLDGKYTILPKIKEMVHFSAFNLLNNQQYAPEESIYGDFDLILCRNVLIYFNKGYQEIIFNKLYKSMNSSSFLILGEAEEPTGIYEKRFHKESIYFKIYNKL</sequence>
<evidence type="ECO:0000259" key="6">
    <source>
        <dbReference type="PROSITE" id="PS50123"/>
    </source>
</evidence>
<feature type="domain" description="CheR-type methyltransferase" evidence="6">
    <location>
        <begin position="2"/>
        <end position="284"/>
    </location>
</feature>
<keyword evidence="5" id="KW-0949">S-adenosyl-L-methionine</keyword>
<gene>
    <name evidence="7" type="ORF">ALGA_2746</name>
</gene>
<evidence type="ECO:0000313" key="7">
    <source>
        <dbReference type="EMBL" id="BAX81058.1"/>
    </source>
</evidence>
<dbReference type="RefSeq" id="WP_096430027.1">
    <property type="nucleotide sequence ID" value="NZ_AP018042.1"/>
</dbReference>
<dbReference type="Gene3D" id="3.40.50.150">
    <property type="entry name" value="Vaccinia Virus protein VP39"/>
    <property type="match status" value="1"/>
</dbReference>
<proteinExistence type="predicted"/>
<dbReference type="InterPro" id="IPR000780">
    <property type="entry name" value="CheR_MeTrfase"/>
</dbReference>
<dbReference type="KEGG" id="mbas:ALGA_2746"/>
<dbReference type="GO" id="GO:0032259">
    <property type="term" value="P:methylation"/>
    <property type="evidence" value="ECO:0007669"/>
    <property type="project" value="UniProtKB-KW"/>
</dbReference>
<dbReference type="PROSITE" id="PS50123">
    <property type="entry name" value="CHER"/>
    <property type="match status" value="1"/>
</dbReference>
<comment type="catalytic activity">
    <reaction evidence="1">
        <text>L-glutamyl-[protein] + S-adenosyl-L-methionine = [protein]-L-glutamate 5-O-methyl ester + S-adenosyl-L-homocysteine</text>
        <dbReference type="Rhea" id="RHEA:24452"/>
        <dbReference type="Rhea" id="RHEA-COMP:10208"/>
        <dbReference type="Rhea" id="RHEA-COMP:10311"/>
        <dbReference type="ChEBI" id="CHEBI:29973"/>
        <dbReference type="ChEBI" id="CHEBI:57856"/>
        <dbReference type="ChEBI" id="CHEBI:59789"/>
        <dbReference type="ChEBI" id="CHEBI:82795"/>
        <dbReference type="EC" id="2.1.1.80"/>
    </reaction>
</comment>
<dbReference type="InterPro" id="IPR022642">
    <property type="entry name" value="CheR_C"/>
</dbReference>
<dbReference type="SMART" id="SM00138">
    <property type="entry name" value="MeTrc"/>
    <property type="match status" value="1"/>
</dbReference>
<reference evidence="8" key="2">
    <citation type="journal article" date="2020" name="Antonie Van Leeuwenhoek">
        <title>Labilibaculum antarcticum sp. nov., a novel facultative anaerobic, psychrotorelant bacterium isolated from marine sediment of Antarctica.</title>
        <authorList>
            <person name="Watanabe M."/>
            <person name="Kojima H."/>
            <person name="Fukui M."/>
        </authorList>
    </citation>
    <scope>NUCLEOTIDE SEQUENCE [LARGE SCALE GENOMIC DNA]</scope>
    <source>
        <strain evidence="8">SPP2</strain>
    </source>
</reference>
<dbReference type="PANTHER" id="PTHR24422:SF10">
    <property type="entry name" value="CHEMOTAXIS PROTEIN METHYLTRANSFERASE 2"/>
    <property type="match status" value="1"/>
</dbReference>
<dbReference type="OrthoDB" id="9816309at2"/>
<evidence type="ECO:0000256" key="4">
    <source>
        <dbReference type="ARBA" id="ARBA00022679"/>
    </source>
</evidence>
<dbReference type="Pfam" id="PF03705">
    <property type="entry name" value="CheR_N"/>
    <property type="match status" value="1"/>
</dbReference>
<dbReference type="SUPFAM" id="SSF47757">
    <property type="entry name" value="Chemotaxis receptor methyltransferase CheR, N-terminal domain"/>
    <property type="match status" value="1"/>
</dbReference>
<keyword evidence="4" id="KW-0808">Transferase</keyword>